<evidence type="ECO:0000256" key="12">
    <source>
        <dbReference type="ARBA" id="ARBA00022695"/>
    </source>
</evidence>
<evidence type="ECO:0000256" key="7">
    <source>
        <dbReference type="ARBA" id="ARBA00019373"/>
    </source>
</evidence>
<comment type="caution">
    <text evidence="20">The sequence shown here is derived from an EMBL/GenBank/DDBJ whole genome shotgun (WGS) entry which is preliminary data.</text>
</comment>
<dbReference type="Pfam" id="PF01148">
    <property type="entry name" value="CTP_transf_1"/>
    <property type="match status" value="1"/>
</dbReference>
<gene>
    <name evidence="20" type="ORF">HKD42_03240</name>
</gene>
<evidence type="ECO:0000256" key="6">
    <source>
        <dbReference type="ARBA" id="ARBA00012487"/>
    </source>
</evidence>
<evidence type="ECO:0000256" key="13">
    <source>
        <dbReference type="ARBA" id="ARBA00022989"/>
    </source>
</evidence>
<evidence type="ECO:0000256" key="16">
    <source>
        <dbReference type="ARBA" id="ARBA00023209"/>
    </source>
</evidence>
<accession>A0A848QJX2</accession>
<feature type="transmembrane region" description="Helical" evidence="19">
    <location>
        <begin position="64"/>
        <end position="83"/>
    </location>
</feature>
<dbReference type="InterPro" id="IPR000374">
    <property type="entry name" value="PC_trans"/>
</dbReference>
<keyword evidence="10 18" id="KW-0808">Transferase</keyword>
<protein>
    <recommendedName>
        <fullName evidence="7 18">Phosphatidate cytidylyltransferase</fullName>
        <ecNumber evidence="6 18">2.7.7.41</ecNumber>
    </recommendedName>
</protein>
<evidence type="ECO:0000256" key="8">
    <source>
        <dbReference type="ARBA" id="ARBA00022475"/>
    </source>
</evidence>
<comment type="pathway">
    <text evidence="3 18">Phospholipid metabolism; CDP-diacylglycerol biosynthesis; CDP-diacylglycerol from sn-glycerol 3-phosphate: step 3/3.</text>
</comment>
<evidence type="ECO:0000256" key="19">
    <source>
        <dbReference type="SAM" id="Phobius"/>
    </source>
</evidence>
<sequence>MSDTKPKKNADLPVRLASAIVMVAIAGTALWLGGIWFDGFIALVVGACLFEFCRLILRATQNAAIRAVGCILAILYVGAAGLSLANLPVAVLLGVIAVVIATDVGAYFSGRAIGGPKIAPKISPSKTWAGLIGGMILAGLVSGSFFLYNVGEIRFSPMLFVAVLIGSGLAILAQCGDFFESWLKRKAGLKDSSNLIPGHGGVFDRVDGMLPVAIAALPLWALHPA</sequence>
<evidence type="ECO:0000256" key="18">
    <source>
        <dbReference type="RuleBase" id="RU003938"/>
    </source>
</evidence>
<keyword evidence="17" id="KW-1208">Phospholipid metabolism</keyword>
<keyword evidence="15 19" id="KW-0472">Membrane</keyword>
<keyword evidence="14" id="KW-0443">Lipid metabolism</keyword>
<comment type="subcellular location">
    <subcellularLocation>
        <location evidence="2">Cell membrane</location>
        <topology evidence="2">Multi-pass membrane protein</topology>
    </subcellularLocation>
</comment>
<comment type="similarity">
    <text evidence="5 18">Belongs to the CDS family.</text>
</comment>
<evidence type="ECO:0000256" key="14">
    <source>
        <dbReference type="ARBA" id="ARBA00023098"/>
    </source>
</evidence>
<dbReference type="GO" id="GO:0004605">
    <property type="term" value="F:phosphatidate cytidylyltransferase activity"/>
    <property type="evidence" value="ECO:0007669"/>
    <property type="project" value="UniProtKB-EC"/>
</dbReference>
<evidence type="ECO:0000256" key="1">
    <source>
        <dbReference type="ARBA" id="ARBA00001698"/>
    </source>
</evidence>
<dbReference type="AlphaFoldDB" id="A0A848QJX2"/>
<keyword evidence="9" id="KW-0444">Lipid biosynthesis</keyword>
<feature type="transmembrane region" description="Helical" evidence="19">
    <location>
        <begin position="89"/>
        <end position="108"/>
    </location>
</feature>
<dbReference type="EC" id="2.7.7.41" evidence="6 18"/>
<feature type="transmembrane region" description="Helical" evidence="19">
    <location>
        <begin position="159"/>
        <end position="179"/>
    </location>
</feature>
<dbReference type="RefSeq" id="WP_170010249.1">
    <property type="nucleotide sequence ID" value="NZ_JABCRE010000002.1"/>
</dbReference>
<dbReference type="PANTHER" id="PTHR46382:SF1">
    <property type="entry name" value="PHOSPHATIDATE CYTIDYLYLTRANSFERASE"/>
    <property type="match status" value="1"/>
</dbReference>
<dbReference type="Proteomes" id="UP000561181">
    <property type="component" value="Unassembled WGS sequence"/>
</dbReference>
<comment type="catalytic activity">
    <reaction evidence="1 18">
        <text>a 1,2-diacyl-sn-glycero-3-phosphate + CTP + H(+) = a CDP-1,2-diacyl-sn-glycerol + diphosphate</text>
        <dbReference type="Rhea" id="RHEA:16229"/>
        <dbReference type="ChEBI" id="CHEBI:15378"/>
        <dbReference type="ChEBI" id="CHEBI:33019"/>
        <dbReference type="ChEBI" id="CHEBI:37563"/>
        <dbReference type="ChEBI" id="CHEBI:58332"/>
        <dbReference type="ChEBI" id="CHEBI:58608"/>
        <dbReference type="EC" id="2.7.7.41"/>
    </reaction>
</comment>
<dbReference type="GO" id="GO:0005886">
    <property type="term" value="C:plasma membrane"/>
    <property type="evidence" value="ECO:0007669"/>
    <property type="project" value="UniProtKB-SubCell"/>
</dbReference>
<evidence type="ECO:0000256" key="5">
    <source>
        <dbReference type="ARBA" id="ARBA00010185"/>
    </source>
</evidence>
<evidence type="ECO:0000313" key="21">
    <source>
        <dbReference type="Proteomes" id="UP000561181"/>
    </source>
</evidence>
<keyword evidence="21" id="KW-1185">Reference proteome</keyword>
<reference evidence="20 21" key="1">
    <citation type="submission" date="2020-04" db="EMBL/GenBank/DDBJ databases">
        <authorList>
            <person name="Liu A."/>
        </authorList>
    </citation>
    <scope>NUCLEOTIDE SEQUENCE [LARGE SCALE GENOMIC DNA]</scope>
    <source>
        <strain evidence="20 21">RZ02</strain>
    </source>
</reference>
<evidence type="ECO:0000256" key="9">
    <source>
        <dbReference type="ARBA" id="ARBA00022516"/>
    </source>
</evidence>
<keyword evidence="8" id="KW-1003">Cell membrane</keyword>
<dbReference type="EMBL" id="JABCRE010000002">
    <property type="protein sequence ID" value="NMW31070.1"/>
    <property type="molecule type" value="Genomic_DNA"/>
</dbReference>
<evidence type="ECO:0000256" key="15">
    <source>
        <dbReference type="ARBA" id="ARBA00023136"/>
    </source>
</evidence>
<keyword evidence="12 18" id="KW-0548">Nucleotidyltransferase</keyword>
<evidence type="ECO:0000256" key="3">
    <source>
        <dbReference type="ARBA" id="ARBA00005119"/>
    </source>
</evidence>
<dbReference type="PANTHER" id="PTHR46382">
    <property type="entry name" value="PHOSPHATIDATE CYTIDYLYLTRANSFERASE"/>
    <property type="match status" value="1"/>
</dbReference>
<evidence type="ECO:0000313" key="20">
    <source>
        <dbReference type="EMBL" id="NMW31070.1"/>
    </source>
</evidence>
<dbReference type="UniPathway" id="UPA00557">
    <property type="reaction ID" value="UER00614"/>
</dbReference>
<comment type="pathway">
    <text evidence="4">Lipid metabolism.</text>
</comment>
<evidence type="ECO:0000256" key="11">
    <source>
        <dbReference type="ARBA" id="ARBA00022692"/>
    </source>
</evidence>
<evidence type="ECO:0000256" key="4">
    <source>
        <dbReference type="ARBA" id="ARBA00005189"/>
    </source>
</evidence>
<dbReference type="PROSITE" id="PS01315">
    <property type="entry name" value="CDS"/>
    <property type="match status" value="1"/>
</dbReference>
<dbReference type="GO" id="GO:0016024">
    <property type="term" value="P:CDP-diacylglycerol biosynthetic process"/>
    <property type="evidence" value="ECO:0007669"/>
    <property type="project" value="UniProtKB-UniPathway"/>
</dbReference>
<evidence type="ECO:0000256" key="2">
    <source>
        <dbReference type="ARBA" id="ARBA00004651"/>
    </source>
</evidence>
<feature type="transmembrane region" description="Helical" evidence="19">
    <location>
        <begin position="12"/>
        <end position="33"/>
    </location>
</feature>
<name>A0A848QJX2_9SPHN</name>
<feature type="transmembrane region" description="Helical" evidence="19">
    <location>
        <begin position="39"/>
        <end position="57"/>
    </location>
</feature>
<feature type="transmembrane region" description="Helical" evidence="19">
    <location>
        <begin position="128"/>
        <end position="147"/>
    </location>
</feature>
<proteinExistence type="inferred from homology"/>
<keyword evidence="16" id="KW-0594">Phospholipid biosynthesis</keyword>
<keyword evidence="13 19" id="KW-1133">Transmembrane helix</keyword>
<evidence type="ECO:0000256" key="17">
    <source>
        <dbReference type="ARBA" id="ARBA00023264"/>
    </source>
</evidence>
<evidence type="ECO:0000256" key="10">
    <source>
        <dbReference type="ARBA" id="ARBA00022679"/>
    </source>
</evidence>
<keyword evidence="11 18" id="KW-0812">Transmembrane</keyword>
<organism evidence="20 21">
    <name type="scientific">Pontixanthobacter rizhaonensis</name>
    <dbReference type="NCBI Taxonomy" id="2730337"/>
    <lineage>
        <taxon>Bacteria</taxon>
        <taxon>Pseudomonadati</taxon>
        <taxon>Pseudomonadota</taxon>
        <taxon>Alphaproteobacteria</taxon>
        <taxon>Sphingomonadales</taxon>
        <taxon>Erythrobacteraceae</taxon>
        <taxon>Pontixanthobacter</taxon>
    </lineage>
</organism>